<evidence type="ECO:0000256" key="3">
    <source>
        <dbReference type="ARBA" id="ARBA00023015"/>
    </source>
</evidence>
<sequence>MSYTMYRETTLGAALTHTLEEFVEEGLISRTLATKVLVAFDDNINKALAYKVKNKVQFKSDKLLAYRYCDSVWTIIMKGVEFHDVFWPVAHRVEKLKIVACEALPHATASLAAVLENHQ</sequence>
<dbReference type="Pfam" id="PF02268">
    <property type="entry name" value="TFIIA_gamma_N"/>
    <property type="match status" value="1"/>
</dbReference>
<keyword evidence="4 6" id="KW-0804">Transcription</keyword>
<keyword evidence="5 6" id="KW-0539">Nucleus</keyword>
<dbReference type="Proteomes" id="UP000270094">
    <property type="component" value="Unassembled WGS sequence"/>
</dbReference>
<dbReference type="PANTHER" id="PTHR10966">
    <property type="entry name" value="TRANSCRIPTION INITIATION FACTOR IIA SUBUNIT 2"/>
    <property type="match status" value="1"/>
</dbReference>
<evidence type="ECO:0000256" key="1">
    <source>
        <dbReference type="ARBA" id="ARBA00004123"/>
    </source>
</evidence>
<dbReference type="AlphaFoldDB" id="A0A3P7J277"/>
<proteinExistence type="inferred from homology"/>
<dbReference type="Gene3D" id="2.30.18.10">
    <property type="entry name" value="Transcription factor IIA (TFIIA), beta-barrel domain"/>
    <property type="match status" value="1"/>
</dbReference>
<name>A0A3P7J277_STRVU</name>
<dbReference type="SUPFAM" id="SSF47396">
    <property type="entry name" value="Transcription factor IIA (TFIIA), alpha-helical domain"/>
    <property type="match status" value="1"/>
</dbReference>
<dbReference type="EMBL" id="UYYB01104486">
    <property type="protein sequence ID" value="VDM79251.1"/>
    <property type="molecule type" value="Genomic_DNA"/>
</dbReference>
<comment type="similarity">
    <text evidence="2 6">Belongs to the TFIIA subunit 2 family.</text>
</comment>
<organism evidence="9 10">
    <name type="scientific">Strongylus vulgaris</name>
    <name type="common">Blood worm</name>
    <dbReference type="NCBI Taxonomy" id="40348"/>
    <lineage>
        <taxon>Eukaryota</taxon>
        <taxon>Metazoa</taxon>
        <taxon>Ecdysozoa</taxon>
        <taxon>Nematoda</taxon>
        <taxon>Chromadorea</taxon>
        <taxon>Rhabditida</taxon>
        <taxon>Rhabditina</taxon>
        <taxon>Rhabditomorpha</taxon>
        <taxon>Strongyloidea</taxon>
        <taxon>Strongylidae</taxon>
        <taxon>Strongylus</taxon>
    </lineage>
</organism>
<dbReference type="Pfam" id="PF02751">
    <property type="entry name" value="TFIIA_gamma_C"/>
    <property type="match status" value="1"/>
</dbReference>
<evidence type="ECO:0000256" key="5">
    <source>
        <dbReference type="ARBA" id="ARBA00023242"/>
    </source>
</evidence>
<accession>A0A3P7J277</accession>
<evidence type="ECO:0000256" key="2">
    <source>
        <dbReference type="ARBA" id="ARBA00007675"/>
    </source>
</evidence>
<dbReference type="InterPro" id="IPR015872">
    <property type="entry name" value="TFIIA_gsu_N"/>
</dbReference>
<comment type="subcellular location">
    <subcellularLocation>
        <location evidence="1 6">Nucleus</location>
    </subcellularLocation>
</comment>
<dbReference type="GO" id="GO:0005672">
    <property type="term" value="C:transcription factor TFIIA complex"/>
    <property type="evidence" value="ECO:0007669"/>
    <property type="project" value="InterPro"/>
</dbReference>
<evidence type="ECO:0000313" key="9">
    <source>
        <dbReference type="EMBL" id="VDM79251.1"/>
    </source>
</evidence>
<feature type="domain" description="Transcription initiation factor IIA gamma subunit C-terminal" evidence="8">
    <location>
        <begin position="61"/>
        <end position="103"/>
    </location>
</feature>
<dbReference type="PIRSF" id="PIRSF009415">
    <property type="entry name" value="Hum_TFIIA_gamma"/>
    <property type="match status" value="1"/>
</dbReference>
<dbReference type="InterPro" id="IPR015871">
    <property type="entry name" value="TFIIA_gsu_C"/>
</dbReference>
<reference evidence="9 10" key="1">
    <citation type="submission" date="2018-11" db="EMBL/GenBank/DDBJ databases">
        <authorList>
            <consortium name="Pathogen Informatics"/>
        </authorList>
    </citation>
    <scope>NUCLEOTIDE SEQUENCE [LARGE SCALE GENOMIC DNA]</scope>
</reference>
<evidence type="ECO:0000259" key="7">
    <source>
        <dbReference type="Pfam" id="PF02268"/>
    </source>
</evidence>
<evidence type="ECO:0000256" key="6">
    <source>
        <dbReference type="PIRNR" id="PIRNR009415"/>
    </source>
</evidence>
<dbReference type="SUPFAM" id="SSF50784">
    <property type="entry name" value="Transcription factor IIA (TFIIA), beta-barrel domain"/>
    <property type="match status" value="1"/>
</dbReference>
<dbReference type="OrthoDB" id="586585at2759"/>
<dbReference type="Gene3D" id="1.10.287.190">
    <property type="entry name" value="Transcription factor IIA gamma subunit, alpha-helical domain"/>
    <property type="match status" value="1"/>
</dbReference>
<feature type="domain" description="Transcription initiation factor IIA gamma subunit N-terminal" evidence="7">
    <location>
        <begin position="2"/>
        <end position="48"/>
    </location>
</feature>
<evidence type="ECO:0000259" key="8">
    <source>
        <dbReference type="Pfam" id="PF02751"/>
    </source>
</evidence>
<gene>
    <name evidence="9" type="ORF">SVUK_LOCUS14249</name>
</gene>
<keyword evidence="10" id="KW-1185">Reference proteome</keyword>
<dbReference type="CDD" id="cd10014">
    <property type="entry name" value="TFIIA_gamma_C"/>
    <property type="match status" value="1"/>
</dbReference>
<protein>
    <recommendedName>
        <fullName evidence="6">Transcription initiation factor IIA subunit 2</fullName>
    </recommendedName>
</protein>
<keyword evidence="3 6" id="KW-0805">Transcription regulation</keyword>
<dbReference type="InterPro" id="IPR009083">
    <property type="entry name" value="TFIIA_a-hlx"/>
</dbReference>
<dbReference type="InterPro" id="IPR009088">
    <property type="entry name" value="TFIIA_b-brl"/>
</dbReference>
<evidence type="ECO:0000256" key="4">
    <source>
        <dbReference type="ARBA" id="ARBA00023163"/>
    </source>
</evidence>
<evidence type="ECO:0000313" key="10">
    <source>
        <dbReference type="Proteomes" id="UP000270094"/>
    </source>
</evidence>
<dbReference type="InterPro" id="IPR003194">
    <property type="entry name" value="TFIIA_gsu"/>
</dbReference>
<comment type="function">
    <text evidence="6">TFIIA is a component of the transcription machinery of RNA polymerase II and plays an important role in transcriptional activation.</text>
</comment>
<dbReference type="GO" id="GO:0006367">
    <property type="term" value="P:transcription initiation at RNA polymerase II promoter"/>
    <property type="evidence" value="ECO:0007669"/>
    <property type="project" value="InterPro"/>
</dbReference>